<comment type="caution">
    <text evidence="8">The sequence shown here is derived from an EMBL/GenBank/DDBJ whole genome shotgun (WGS) entry which is preliminary data.</text>
</comment>
<feature type="transmembrane region" description="Helical" evidence="7">
    <location>
        <begin position="83"/>
        <end position="100"/>
    </location>
</feature>
<dbReference type="Proteomes" id="UP000293331">
    <property type="component" value="Unassembled WGS sequence"/>
</dbReference>
<evidence type="ECO:0000256" key="1">
    <source>
        <dbReference type="ARBA" id="ARBA00004651"/>
    </source>
</evidence>
<dbReference type="RefSeq" id="WP_129874648.1">
    <property type="nucleotide sequence ID" value="NZ_SEWG01000001.1"/>
</dbReference>
<name>A0A4Q5LQX7_9SPHI</name>
<keyword evidence="3" id="KW-1003">Cell membrane</keyword>
<sequence>MKNLIYNTNNSYAPFILRVLFAIVLLPHGAQKLFGLFGGFGFTGTMGFFTHTMGLPWIIGFLVIMLEFFGAIALLVGYVTRPVSIALTILMLGIVFSSHLQNGFWMNWFGRQKGEGYEYFILYVAGTLSLLISGGGKWSVDSTLSK</sequence>
<evidence type="ECO:0000256" key="2">
    <source>
        <dbReference type="ARBA" id="ARBA00006679"/>
    </source>
</evidence>
<evidence type="ECO:0000256" key="5">
    <source>
        <dbReference type="ARBA" id="ARBA00022989"/>
    </source>
</evidence>
<dbReference type="InterPro" id="IPR051907">
    <property type="entry name" value="DoxX-like_oxidoreductase"/>
</dbReference>
<dbReference type="AlphaFoldDB" id="A0A4Q5LQX7"/>
<accession>A0A4Q5LQX7</accession>
<feature type="transmembrane region" description="Helical" evidence="7">
    <location>
        <begin position="120"/>
        <end position="140"/>
    </location>
</feature>
<gene>
    <name evidence="8" type="ORF">EWM62_00305</name>
</gene>
<proteinExistence type="inferred from homology"/>
<dbReference type="OrthoDB" id="346004at2"/>
<feature type="transmembrane region" description="Helical" evidence="7">
    <location>
        <begin position="54"/>
        <end position="76"/>
    </location>
</feature>
<keyword evidence="9" id="KW-1185">Reference proteome</keyword>
<dbReference type="Pfam" id="PF07681">
    <property type="entry name" value="DoxX"/>
    <property type="match status" value="1"/>
</dbReference>
<evidence type="ECO:0000313" key="9">
    <source>
        <dbReference type="Proteomes" id="UP000293331"/>
    </source>
</evidence>
<dbReference type="EMBL" id="SEWG01000001">
    <property type="protein sequence ID" value="RYU91918.1"/>
    <property type="molecule type" value="Genomic_DNA"/>
</dbReference>
<comment type="similarity">
    <text evidence="2">Belongs to the DoxX family.</text>
</comment>
<keyword evidence="6 7" id="KW-0472">Membrane</keyword>
<dbReference type="PANTHER" id="PTHR33452:SF1">
    <property type="entry name" value="INNER MEMBRANE PROTEIN YPHA-RELATED"/>
    <property type="match status" value="1"/>
</dbReference>
<evidence type="ECO:0000256" key="7">
    <source>
        <dbReference type="SAM" id="Phobius"/>
    </source>
</evidence>
<evidence type="ECO:0000256" key="3">
    <source>
        <dbReference type="ARBA" id="ARBA00022475"/>
    </source>
</evidence>
<evidence type="ECO:0000256" key="4">
    <source>
        <dbReference type="ARBA" id="ARBA00022692"/>
    </source>
</evidence>
<protein>
    <submittedName>
        <fullName evidence="8">DoxX family protein</fullName>
    </submittedName>
</protein>
<reference evidence="8 9" key="1">
    <citation type="submission" date="2019-02" db="EMBL/GenBank/DDBJ databases">
        <title>Bacterial novel species Mucilaginibacter sp. 17JY9-4 isolated from soil.</title>
        <authorList>
            <person name="Jung H.-Y."/>
        </authorList>
    </citation>
    <scope>NUCLEOTIDE SEQUENCE [LARGE SCALE GENOMIC DNA]</scope>
    <source>
        <strain evidence="8 9">17JY9-4</strain>
    </source>
</reference>
<dbReference type="GO" id="GO:0005886">
    <property type="term" value="C:plasma membrane"/>
    <property type="evidence" value="ECO:0007669"/>
    <property type="project" value="UniProtKB-SubCell"/>
</dbReference>
<keyword evidence="4 7" id="KW-0812">Transmembrane</keyword>
<comment type="subcellular location">
    <subcellularLocation>
        <location evidence="1">Cell membrane</location>
        <topology evidence="1">Multi-pass membrane protein</topology>
    </subcellularLocation>
</comment>
<feature type="transmembrane region" description="Helical" evidence="7">
    <location>
        <begin position="12"/>
        <end position="34"/>
    </location>
</feature>
<keyword evidence="5 7" id="KW-1133">Transmembrane helix</keyword>
<evidence type="ECO:0000313" key="8">
    <source>
        <dbReference type="EMBL" id="RYU91918.1"/>
    </source>
</evidence>
<organism evidence="8 9">
    <name type="scientific">Mucilaginibacter terrigena</name>
    <dbReference type="NCBI Taxonomy" id="2492395"/>
    <lineage>
        <taxon>Bacteria</taxon>
        <taxon>Pseudomonadati</taxon>
        <taxon>Bacteroidota</taxon>
        <taxon>Sphingobacteriia</taxon>
        <taxon>Sphingobacteriales</taxon>
        <taxon>Sphingobacteriaceae</taxon>
        <taxon>Mucilaginibacter</taxon>
    </lineage>
</organism>
<dbReference type="PANTHER" id="PTHR33452">
    <property type="entry name" value="OXIDOREDUCTASE CATD-RELATED"/>
    <property type="match status" value="1"/>
</dbReference>
<evidence type="ECO:0000256" key="6">
    <source>
        <dbReference type="ARBA" id="ARBA00023136"/>
    </source>
</evidence>
<dbReference type="InterPro" id="IPR032808">
    <property type="entry name" value="DoxX"/>
</dbReference>